<evidence type="ECO:0000313" key="3">
    <source>
        <dbReference type="EMBL" id="NRF71601.1"/>
    </source>
</evidence>
<proteinExistence type="predicted"/>
<evidence type="ECO:0000256" key="1">
    <source>
        <dbReference type="SAM" id="Phobius"/>
    </source>
</evidence>
<keyword evidence="1" id="KW-0812">Transmembrane</keyword>
<feature type="transmembrane region" description="Helical" evidence="1">
    <location>
        <begin position="198"/>
        <end position="218"/>
    </location>
</feature>
<feature type="transmembrane region" description="Helical" evidence="1">
    <location>
        <begin position="90"/>
        <end position="111"/>
    </location>
</feature>
<feature type="transmembrane region" description="Helical" evidence="1">
    <location>
        <begin position="167"/>
        <end position="186"/>
    </location>
</feature>
<dbReference type="Gene3D" id="1.10.287.70">
    <property type="match status" value="1"/>
</dbReference>
<evidence type="ECO:0000259" key="2">
    <source>
        <dbReference type="Pfam" id="PF07885"/>
    </source>
</evidence>
<sequence>MHLIRWIDNTRRHPSAILLVVQLAGMLLYPFIEGTDAGRIGFGVFGIVVLAITTGMVRRTPGLNWVSGGIAVPAVVLLALQALFGMPSLLPWSAALEAVFYFYAAGSLIAYMMADRHATTDELFAAGATFTLLAWGFAYVYVLTQALQPGCFAAAVNPQSPRTWTELMYMSFALLSSTGIGDVIPISTHARMLAAVEMFVGVMYLAAVVSRLIGLTLLDRKDLPPR</sequence>
<dbReference type="RefSeq" id="WP_173133106.1">
    <property type="nucleotide sequence ID" value="NZ_JABRWJ010000012.1"/>
</dbReference>
<comment type="caution">
    <text evidence="3">The sequence shown here is derived from an EMBL/GenBank/DDBJ whole genome shotgun (WGS) entry which is preliminary data.</text>
</comment>
<feature type="transmembrane region" description="Helical" evidence="1">
    <location>
        <begin position="123"/>
        <end position="147"/>
    </location>
</feature>
<feature type="transmembrane region" description="Helical" evidence="1">
    <location>
        <begin position="64"/>
        <end position="84"/>
    </location>
</feature>
<organism evidence="3 4">
    <name type="scientific">Pseudaquabacterium terrae</name>
    <dbReference type="NCBI Taxonomy" id="2732868"/>
    <lineage>
        <taxon>Bacteria</taxon>
        <taxon>Pseudomonadati</taxon>
        <taxon>Pseudomonadota</taxon>
        <taxon>Betaproteobacteria</taxon>
        <taxon>Burkholderiales</taxon>
        <taxon>Sphaerotilaceae</taxon>
        <taxon>Pseudaquabacterium</taxon>
    </lineage>
</organism>
<feature type="transmembrane region" description="Helical" evidence="1">
    <location>
        <begin position="38"/>
        <end position="57"/>
    </location>
</feature>
<keyword evidence="3" id="KW-0813">Transport</keyword>
<protein>
    <submittedName>
        <fullName evidence="3">Two pore domain potassium channel family protein</fullName>
    </submittedName>
</protein>
<reference evidence="3 4" key="1">
    <citation type="submission" date="2020-05" db="EMBL/GenBank/DDBJ databases">
        <title>Aquincola sp. isolate from soil.</title>
        <authorList>
            <person name="Han J."/>
            <person name="Kim D.-U."/>
        </authorList>
    </citation>
    <scope>NUCLEOTIDE SEQUENCE [LARGE SCALE GENOMIC DNA]</scope>
    <source>
        <strain evidence="3 4">S2</strain>
    </source>
</reference>
<feature type="transmembrane region" description="Helical" evidence="1">
    <location>
        <begin position="12"/>
        <end position="32"/>
    </location>
</feature>
<dbReference type="GO" id="GO:0034220">
    <property type="term" value="P:monoatomic ion transmembrane transport"/>
    <property type="evidence" value="ECO:0007669"/>
    <property type="project" value="UniProtKB-KW"/>
</dbReference>
<gene>
    <name evidence="3" type="ORF">HLB44_31900</name>
</gene>
<dbReference type="SUPFAM" id="SSF81324">
    <property type="entry name" value="Voltage-gated potassium channels"/>
    <property type="match status" value="1"/>
</dbReference>
<accession>A0ABX2ESJ3</accession>
<dbReference type="Proteomes" id="UP000737171">
    <property type="component" value="Unassembled WGS sequence"/>
</dbReference>
<keyword evidence="4" id="KW-1185">Reference proteome</keyword>
<keyword evidence="3" id="KW-0406">Ion transport</keyword>
<dbReference type="InterPro" id="IPR013099">
    <property type="entry name" value="K_chnl_dom"/>
</dbReference>
<keyword evidence="1" id="KW-1133">Transmembrane helix</keyword>
<dbReference type="Pfam" id="PF07885">
    <property type="entry name" value="Ion_trans_2"/>
    <property type="match status" value="1"/>
</dbReference>
<dbReference type="EMBL" id="JABRWJ010000012">
    <property type="protein sequence ID" value="NRF71601.1"/>
    <property type="molecule type" value="Genomic_DNA"/>
</dbReference>
<evidence type="ECO:0000313" key="4">
    <source>
        <dbReference type="Proteomes" id="UP000737171"/>
    </source>
</evidence>
<keyword evidence="3" id="KW-0407">Ion channel</keyword>
<name>A0ABX2ESJ3_9BURK</name>
<feature type="domain" description="Potassium channel" evidence="2">
    <location>
        <begin position="132"/>
        <end position="213"/>
    </location>
</feature>
<keyword evidence="1" id="KW-0472">Membrane</keyword>